<proteinExistence type="predicted"/>
<organism evidence="1 2">
    <name type="scientific">Sphingomonas alba</name>
    <dbReference type="NCBI Taxonomy" id="2908208"/>
    <lineage>
        <taxon>Bacteria</taxon>
        <taxon>Pseudomonadati</taxon>
        <taxon>Pseudomonadota</taxon>
        <taxon>Alphaproteobacteria</taxon>
        <taxon>Sphingomonadales</taxon>
        <taxon>Sphingomonadaceae</taxon>
        <taxon>Sphingomonas</taxon>
    </lineage>
</organism>
<keyword evidence="2" id="KW-1185">Reference proteome</keyword>
<sequence>MTPTPYQPYEPELTAGIHGGYSEQRLAENRFLVRFHGNELTTRDRVEGYMLYRAAELTVQSGYDWFAIVDRQTEHEVQTYVHPDPFYRPWYGGQYGYWRPYWRYYRPGYGWNDWYPWRGDPFWASQIDVTTVESFEAVAEIVVGKGPMSTSEGHPFNARQVMSDLGPSIVLPHQKQK</sequence>
<dbReference type="Proteomes" id="UP001165363">
    <property type="component" value="Unassembled WGS sequence"/>
</dbReference>
<protein>
    <recommendedName>
        <fullName evidence="3">DUF4136 domain-containing protein</fullName>
    </recommendedName>
</protein>
<evidence type="ECO:0000313" key="1">
    <source>
        <dbReference type="EMBL" id="MCL6684479.1"/>
    </source>
</evidence>
<comment type="caution">
    <text evidence="1">The sequence shown here is derived from an EMBL/GenBank/DDBJ whole genome shotgun (WGS) entry which is preliminary data.</text>
</comment>
<dbReference type="EMBL" id="JAMGBD010000002">
    <property type="protein sequence ID" value="MCL6684479.1"/>
    <property type="molecule type" value="Genomic_DNA"/>
</dbReference>
<name>A0ABT0RQB7_9SPHN</name>
<evidence type="ECO:0008006" key="3">
    <source>
        <dbReference type="Google" id="ProtNLM"/>
    </source>
</evidence>
<evidence type="ECO:0000313" key="2">
    <source>
        <dbReference type="Proteomes" id="UP001165363"/>
    </source>
</evidence>
<reference evidence="1" key="1">
    <citation type="submission" date="2022-05" db="EMBL/GenBank/DDBJ databases">
        <authorList>
            <person name="Jo J.-H."/>
            <person name="Im W.-T."/>
        </authorList>
    </citation>
    <scope>NUCLEOTIDE SEQUENCE</scope>
    <source>
        <strain evidence="1">SE158</strain>
    </source>
</reference>
<dbReference type="NCBIfam" id="NF047637">
    <property type="entry name" value="lipo_CC0125"/>
    <property type="match status" value="1"/>
</dbReference>
<accession>A0ABT0RQB7</accession>
<gene>
    <name evidence="1" type="ORF">LZ536_11300</name>
</gene>